<organism evidence="1">
    <name type="scientific">marine sediment metagenome</name>
    <dbReference type="NCBI Taxonomy" id="412755"/>
    <lineage>
        <taxon>unclassified sequences</taxon>
        <taxon>metagenomes</taxon>
        <taxon>ecological metagenomes</taxon>
    </lineage>
</organism>
<dbReference type="AlphaFoldDB" id="X1RMR2"/>
<name>X1RMR2_9ZZZZ</name>
<proteinExistence type="predicted"/>
<gene>
    <name evidence="1" type="ORF">S12H4_14433</name>
</gene>
<reference evidence="1" key="1">
    <citation type="journal article" date="2014" name="Front. Microbiol.">
        <title>High frequency of phylogenetically diverse reductive dehalogenase-homologous genes in deep subseafloor sedimentary metagenomes.</title>
        <authorList>
            <person name="Kawai M."/>
            <person name="Futagami T."/>
            <person name="Toyoda A."/>
            <person name="Takaki Y."/>
            <person name="Nishi S."/>
            <person name="Hori S."/>
            <person name="Arai W."/>
            <person name="Tsubouchi T."/>
            <person name="Morono Y."/>
            <person name="Uchiyama I."/>
            <person name="Ito T."/>
            <person name="Fujiyama A."/>
            <person name="Inagaki F."/>
            <person name="Takami H."/>
        </authorList>
    </citation>
    <scope>NUCLEOTIDE SEQUENCE</scope>
    <source>
        <strain evidence="1">Expedition CK06-06</strain>
    </source>
</reference>
<evidence type="ECO:0000313" key="1">
    <source>
        <dbReference type="EMBL" id="GAI82012.1"/>
    </source>
</evidence>
<accession>X1RMR2</accession>
<sequence length="113" mass="12986">MSDEITTDRIGGIEFTTVDHAEDSQIEFMARRLGHNRWLFIGYHYDNLKKWADSHGQIGDGRIRISTKCVDTIGALGIALILRENDELRRDVFSILNQDADYMATKAQKDERD</sequence>
<dbReference type="EMBL" id="BARW01006884">
    <property type="protein sequence ID" value="GAI82012.1"/>
    <property type="molecule type" value="Genomic_DNA"/>
</dbReference>
<comment type="caution">
    <text evidence="1">The sequence shown here is derived from an EMBL/GenBank/DDBJ whole genome shotgun (WGS) entry which is preliminary data.</text>
</comment>
<protein>
    <submittedName>
        <fullName evidence="1">Uncharacterized protein</fullName>
    </submittedName>
</protein>